<evidence type="ECO:0000313" key="3">
    <source>
        <dbReference type="EMBL" id="HAS6679511.1"/>
    </source>
</evidence>
<dbReference type="EMBL" id="CP034298">
    <property type="protein sequence ID" value="QHH10607.1"/>
    <property type="molecule type" value="Genomic_DNA"/>
</dbReference>
<gene>
    <name evidence="4" type="ORF">EHC69_15240</name>
    <name evidence="3" type="ORF">I7278_22245</name>
    <name evidence="2" type="ORF">YA91_10765</name>
</gene>
<keyword evidence="1" id="KW-0472">Membrane</keyword>
<dbReference type="Proteomes" id="UP000856022">
    <property type="component" value="Unassembled WGS sequence"/>
</dbReference>
<dbReference type="EMBL" id="DACQKT010000015">
    <property type="protein sequence ID" value="HAS6679511.1"/>
    <property type="molecule type" value="Genomic_DNA"/>
</dbReference>
<reference evidence="2" key="1">
    <citation type="submission" date="2017-09" db="EMBL/GenBank/DDBJ databases">
        <authorList>
            <person name="Ehlers B."/>
            <person name="Leendertz F.H."/>
        </authorList>
    </citation>
    <scope>NUCLEOTIDE SEQUENCE</scope>
    <source>
        <strain evidence="2">MAVP-26</strain>
    </source>
</reference>
<accession>A0A249W2M9</accession>
<evidence type="ECO:0000313" key="5">
    <source>
        <dbReference type="Proteomes" id="UP000464718"/>
    </source>
</evidence>
<name>A0A249W2M9_VIBPH</name>
<dbReference type="AlphaFoldDB" id="A0A249W2M9"/>
<evidence type="ECO:0000256" key="1">
    <source>
        <dbReference type="SAM" id="Phobius"/>
    </source>
</evidence>
<keyword evidence="1" id="KW-0812">Transmembrane</keyword>
<reference evidence="4 5" key="3">
    <citation type="submission" date="2018-12" db="EMBL/GenBank/DDBJ databases">
        <title>Genomic insights into the evolutionary origins and pathogenicity of five Vibrio parahaemolyticus strains isolated from the shrimp with acute hepatopancreatic necrosis disease (AHPND).</title>
        <authorList>
            <person name="Yang Q."/>
            <person name="Dong X."/>
            <person name="Xie G."/>
            <person name="Fu S."/>
            <person name="Zou P."/>
            <person name="Sun J."/>
            <person name="Wang Y."/>
            <person name="Huang J."/>
        </authorList>
    </citation>
    <scope>NUCLEOTIDE SEQUENCE [LARGE SCALE GENOMIC DNA]</scope>
    <source>
        <strain evidence="4 5">20160303005-1</strain>
    </source>
</reference>
<protein>
    <submittedName>
        <fullName evidence="2">Uncharacterized protein</fullName>
    </submittedName>
</protein>
<keyword evidence="1" id="KW-1133">Transmembrane helix</keyword>
<reference evidence="3" key="4">
    <citation type="submission" date="2019-12" db="EMBL/GenBank/DDBJ databases">
        <authorList>
            <consortium name="NCBI Pathogen Detection Project"/>
        </authorList>
    </citation>
    <scope>NUCLEOTIDE SEQUENCE</scope>
    <source>
        <strain evidence="3">1930</strain>
    </source>
</reference>
<dbReference type="EMBL" id="CP023248">
    <property type="protein sequence ID" value="ASZ51030.1"/>
    <property type="molecule type" value="Genomic_DNA"/>
</dbReference>
<proteinExistence type="predicted"/>
<evidence type="ECO:0000313" key="4">
    <source>
        <dbReference type="EMBL" id="QHH10607.1"/>
    </source>
</evidence>
<reference evidence="3" key="2">
    <citation type="journal article" date="2018" name="Genome Biol.">
        <title>SKESA: strategic k-mer extension for scrupulous assemblies.</title>
        <authorList>
            <person name="Souvorov A."/>
            <person name="Agarwala R."/>
            <person name="Lipman D.J."/>
        </authorList>
    </citation>
    <scope>NUCLEOTIDE SEQUENCE</scope>
    <source>
        <strain evidence="3">1930</strain>
    </source>
</reference>
<organism evidence="2">
    <name type="scientific">Vibrio parahaemolyticus</name>
    <dbReference type="NCBI Taxonomy" id="670"/>
    <lineage>
        <taxon>Bacteria</taxon>
        <taxon>Pseudomonadati</taxon>
        <taxon>Pseudomonadota</taxon>
        <taxon>Gammaproteobacteria</taxon>
        <taxon>Vibrionales</taxon>
        <taxon>Vibrionaceae</taxon>
        <taxon>Vibrio</taxon>
    </lineage>
</organism>
<evidence type="ECO:0000313" key="2">
    <source>
        <dbReference type="EMBL" id="ASZ51030.1"/>
    </source>
</evidence>
<dbReference type="Proteomes" id="UP000464718">
    <property type="component" value="Chromosome i"/>
</dbReference>
<feature type="transmembrane region" description="Helical" evidence="1">
    <location>
        <begin position="6"/>
        <end position="29"/>
    </location>
</feature>
<sequence length="38" mass="4548">MSNYIYKSVFILFFEFIDLINPVGFGVFIGHEIKMRFD</sequence>